<evidence type="ECO:0000256" key="2">
    <source>
        <dbReference type="SAM" id="MobiDB-lite"/>
    </source>
</evidence>
<feature type="compositionally biased region" description="Basic and acidic residues" evidence="2">
    <location>
        <begin position="275"/>
        <end position="291"/>
    </location>
</feature>
<evidence type="ECO:0000313" key="4">
    <source>
        <dbReference type="EMBL" id="KAF1914299.1"/>
    </source>
</evidence>
<dbReference type="SMART" id="SM00066">
    <property type="entry name" value="GAL4"/>
    <property type="match status" value="1"/>
</dbReference>
<feature type="compositionally biased region" description="Polar residues" evidence="2">
    <location>
        <begin position="422"/>
        <end position="431"/>
    </location>
</feature>
<feature type="compositionally biased region" description="Polar residues" evidence="2">
    <location>
        <begin position="476"/>
        <end position="487"/>
    </location>
</feature>
<dbReference type="GO" id="GO:0008270">
    <property type="term" value="F:zinc ion binding"/>
    <property type="evidence" value="ECO:0007669"/>
    <property type="project" value="InterPro"/>
</dbReference>
<proteinExistence type="predicted"/>
<keyword evidence="1" id="KW-0539">Nucleus</keyword>
<keyword evidence="5" id="KW-1185">Reference proteome</keyword>
<dbReference type="InterPro" id="IPR001138">
    <property type="entry name" value="Zn2Cys6_DnaBD"/>
</dbReference>
<name>A0A6A5QFX7_AMPQU</name>
<dbReference type="OrthoDB" id="5394557at2759"/>
<evidence type="ECO:0000259" key="3">
    <source>
        <dbReference type="PROSITE" id="PS50048"/>
    </source>
</evidence>
<feature type="compositionally biased region" description="Polar residues" evidence="2">
    <location>
        <begin position="438"/>
        <end position="448"/>
    </location>
</feature>
<dbReference type="Pfam" id="PF00172">
    <property type="entry name" value="Zn_clus"/>
    <property type="match status" value="1"/>
</dbReference>
<feature type="region of interest" description="Disordered" evidence="2">
    <location>
        <begin position="320"/>
        <end position="367"/>
    </location>
</feature>
<sequence length="512" mass="55917">MSVMDYDLGRRYSPHHHLSYPDYYYPDRDTPLALSLGVRSDPRAYNIGGPVGGSRGRVHLNTDHDEPLFESGPSRRRIAVACARCRKRKIKCSGDPGNGTGCTACKLAGVDMSSCQFHRVGSDSNVSKVMETHFMSQSLTNMASSGGMTPIYSGAVIDPSYNRPIANQAFTQLDTKPTFPSTWNVPYSEETSPVETYGLEQSSNYLSSAMPMMSSNVYGSTCRWTNPPSRASHQATNIFYDHANPYMTNGIPYTATTTATEPVSPLNMSSLRMTLPERPHPRLYRVKEGISPRRRLPMPQPNPAQTSRNALDNLQDQRLRSVKAGSTSSSGADTSFIKPPPSWNGIDTSQSNGSNTAPSNIPTQTPVSTGSALQFLATAAVDNSSNESGNQSQLELNFSNPTLLDAMTVSAPHSQYSNFRETRNQFKSTPPSARHDSQTGSYSFSSDATSKRSSESGQSTDGCSIVNGRRYIPLSHLQTQASPTLANRQKESFMNRNMTPQRASMSDVSTSF</sequence>
<reference evidence="4" key="1">
    <citation type="journal article" date="2020" name="Stud. Mycol.">
        <title>101 Dothideomycetes genomes: a test case for predicting lifestyles and emergence of pathogens.</title>
        <authorList>
            <person name="Haridas S."/>
            <person name="Albert R."/>
            <person name="Binder M."/>
            <person name="Bloem J."/>
            <person name="Labutti K."/>
            <person name="Salamov A."/>
            <person name="Andreopoulos B."/>
            <person name="Baker S."/>
            <person name="Barry K."/>
            <person name="Bills G."/>
            <person name="Bluhm B."/>
            <person name="Cannon C."/>
            <person name="Castanera R."/>
            <person name="Culley D."/>
            <person name="Daum C."/>
            <person name="Ezra D."/>
            <person name="Gonzalez J."/>
            <person name="Henrissat B."/>
            <person name="Kuo A."/>
            <person name="Liang C."/>
            <person name="Lipzen A."/>
            <person name="Lutzoni F."/>
            <person name="Magnuson J."/>
            <person name="Mondo S."/>
            <person name="Nolan M."/>
            <person name="Ohm R."/>
            <person name="Pangilinan J."/>
            <person name="Park H.-J."/>
            <person name="Ramirez L."/>
            <person name="Alfaro M."/>
            <person name="Sun H."/>
            <person name="Tritt A."/>
            <person name="Yoshinaga Y."/>
            <person name="Zwiers L.-H."/>
            <person name="Turgeon B."/>
            <person name="Goodwin S."/>
            <person name="Spatafora J."/>
            <person name="Crous P."/>
            <person name="Grigoriev I."/>
        </authorList>
    </citation>
    <scope>NUCLEOTIDE SEQUENCE</scope>
    <source>
        <strain evidence="4">HMLAC05119</strain>
    </source>
</reference>
<dbReference type="GO" id="GO:0000981">
    <property type="term" value="F:DNA-binding transcription factor activity, RNA polymerase II-specific"/>
    <property type="evidence" value="ECO:0007669"/>
    <property type="project" value="InterPro"/>
</dbReference>
<feature type="domain" description="Zn(2)-C6 fungal-type" evidence="3">
    <location>
        <begin position="81"/>
        <end position="117"/>
    </location>
</feature>
<feature type="compositionally biased region" description="Polar residues" evidence="2">
    <location>
        <begin position="494"/>
        <end position="512"/>
    </location>
</feature>
<dbReference type="PROSITE" id="PS50048">
    <property type="entry name" value="ZN2_CY6_FUNGAL_2"/>
    <property type="match status" value="1"/>
</dbReference>
<dbReference type="CDD" id="cd00067">
    <property type="entry name" value="GAL4"/>
    <property type="match status" value="1"/>
</dbReference>
<dbReference type="Proteomes" id="UP000800096">
    <property type="component" value="Unassembled WGS sequence"/>
</dbReference>
<gene>
    <name evidence="4" type="ORF">BDU57DRAFT_588657</name>
</gene>
<feature type="region of interest" description="Disordered" evidence="2">
    <location>
        <begin position="422"/>
        <end position="512"/>
    </location>
</feature>
<feature type="compositionally biased region" description="Polar residues" evidence="2">
    <location>
        <begin position="345"/>
        <end position="367"/>
    </location>
</feature>
<dbReference type="EMBL" id="ML979137">
    <property type="protein sequence ID" value="KAF1914299.1"/>
    <property type="molecule type" value="Genomic_DNA"/>
</dbReference>
<dbReference type="Gene3D" id="4.10.240.10">
    <property type="entry name" value="Zn(2)-C6 fungal-type DNA-binding domain"/>
    <property type="match status" value="1"/>
</dbReference>
<organism evidence="4 5">
    <name type="scientific">Ampelomyces quisqualis</name>
    <name type="common">Powdery mildew agent</name>
    <dbReference type="NCBI Taxonomy" id="50730"/>
    <lineage>
        <taxon>Eukaryota</taxon>
        <taxon>Fungi</taxon>
        <taxon>Dikarya</taxon>
        <taxon>Ascomycota</taxon>
        <taxon>Pezizomycotina</taxon>
        <taxon>Dothideomycetes</taxon>
        <taxon>Pleosporomycetidae</taxon>
        <taxon>Pleosporales</taxon>
        <taxon>Pleosporineae</taxon>
        <taxon>Phaeosphaeriaceae</taxon>
        <taxon>Ampelomyces</taxon>
    </lineage>
</organism>
<dbReference type="InterPro" id="IPR036864">
    <property type="entry name" value="Zn2-C6_fun-type_DNA-bd_sf"/>
</dbReference>
<protein>
    <recommendedName>
        <fullName evidence="3">Zn(2)-C6 fungal-type domain-containing protein</fullName>
    </recommendedName>
</protein>
<feature type="compositionally biased region" description="Low complexity" evidence="2">
    <location>
        <begin position="324"/>
        <end position="335"/>
    </location>
</feature>
<feature type="region of interest" description="Disordered" evidence="2">
    <location>
        <begin position="275"/>
        <end position="308"/>
    </location>
</feature>
<dbReference type="SUPFAM" id="SSF57701">
    <property type="entry name" value="Zn2/Cys6 DNA-binding domain"/>
    <property type="match status" value="1"/>
</dbReference>
<dbReference type="AlphaFoldDB" id="A0A6A5QFX7"/>
<evidence type="ECO:0000313" key="5">
    <source>
        <dbReference type="Proteomes" id="UP000800096"/>
    </source>
</evidence>
<accession>A0A6A5QFX7</accession>
<evidence type="ECO:0000256" key="1">
    <source>
        <dbReference type="ARBA" id="ARBA00023242"/>
    </source>
</evidence>